<evidence type="ECO:0000256" key="2">
    <source>
        <dbReference type="ARBA" id="ARBA00022801"/>
    </source>
</evidence>
<dbReference type="AlphaFoldDB" id="A0A1R4HTP1"/>
<evidence type="ECO:0000256" key="1">
    <source>
        <dbReference type="ARBA" id="ARBA00022516"/>
    </source>
</evidence>
<evidence type="ECO:0000256" key="4">
    <source>
        <dbReference type="ARBA" id="ARBA00023160"/>
    </source>
</evidence>
<proteinExistence type="predicted"/>
<evidence type="ECO:0000313" key="5">
    <source>
        <dbReference type="EMBL" id="SJN10915.1"/>
    </source>
</evidence>
<dbReference type="EMBL" id="FUKM01000017">
    <property type="protein sequence ID" value="SJN10915.1"/>
    <property type="molecule type" value="Genomic_DNA"/>
</dbReference>
<evidence type="ECO:0000256" key="3">
    <source>
        <dbReference type="ARBA" id="ARBA00023098"/>
    </source>
</evidence>
<dbReference type="OrthoDB" id="8442777at2"/>
<organism evidence="5 6">
    <name type="scientific">Halomonas citrativorans</name>
    <dbReference type="NCBI Taxonomy" id="2742612"/>
    <lineage>
        <taxon>Bacteria</taxon>
        <taxon>Pseudomonadati</taxon>
        <taxon>Pseudomonadota</taxon>
        <taxon>Gammaproteobacteria</taxon>
        <taxon>Oceanospirillales</taxon>
        <taxon>Halomonadaceae</taxon>
        <taxon>Halomonas</taxon>
    </lineage>
</organism>
<dbReference type="GO" id="GO:0008770">
    <property type="term" value="F:[acyl-carrier-protein] phosphodiesterase activity"/>
    <property type="evidence" value="ECO:0007669"/>
    <property type="project" value="UniProtKB-EC"/>
</dbReference>
<reference evidence="5 6" key="1">
    <citation type="submission" date="2017-02" db="EMBL/GenBank/DDBJ databases">
        <authorList>
            <person name="Dridi B."/>
        </authorList>
    </citation>
    <scope>NUCLEOTIDE SEQUENCE [LARGE SCALE GENOMIC DNA]</scope>
    <source>
        <strain evidence="5 6">JB380</strain>
    </source>
</reference>
<dbReference type="GO" id="GO:0006633">
    <property type="term" value="P:fatty acid biosynthetic process"/>
    <property type="evidence" value="ECO:0007669"/>
    <property type="project" value="UniProtKB-KW"/>
</dbReference>
<dbReference type="PANTHER" id="PTHR38764:SF1">
    <property type="entry name" value="ACYL CARRIER PROTEIN PHOSPHODIESTERASE"/>
    <property type="match status" value="1"/>
</dbReference>
<gene>
    <name evidence="5" type="ORF">CZ787_04665</name>
</gene>
<keyword evidence="3" id="KW-0443">Lipid metabolism</keyword>
<sequence>MNFLAHAWLACEGSDDFLYGNLIADGVKGSDLGDWPVDVARGIQHHRKVDAWVDQHPSVLNAKHRAPAGKRRYAGIALDIVWDHFLARDKAGLLEQQQMVERCYRLLSARPAPNRLEAMMPFMIKHDWLRNYADFDFTCKAVAGLGQRLSGPNRLAELIPWLQSDYRLLEADYHSLWPALSATLSSDGAVNYAYNPQEE</sequence>
<keyword evidence="2 5" id="KW-0378">Hydrolase</keyword>
<dbReference type="EC" id="3.1.4.14" evidence="5"/>
<keyword evidence="1" id="KW-0444">Lipid biosynthesis</keyword>
<accession>A0A1R4HTP1</accession>
<keyword evidence="4" id="KW-0275">Fatty acid biosynthesis</keyword>
<dbReference type="Pfam" id="PF04336">
    <property type="entry name" value="ACP_PD"/>
    <property type="match status" value="1"/>
</dbReference>
<dbReference type="InterPro" id="IPR007431">
    <property type="entry name" value="ACP_PD"/>
</dbReference>
<keyword evidence="4" id="KW-0276">Fatty acid metabolism</keyword>
<dbReference type="PANTHER" id="PTHR38764">
    <property type="entry name" value="ACYL CARRIER PROTEIN PHOSPHODIESTERASE"/>
    <property type="match status" value="1"/>
</dbReference>
<evidence type="ECO:0000313" key="6">
    <source>
        <dbReference type="Proteomes" id="UP000196331"/>
    </source>
</evidence>
<comment type="caution">
    <text evidence="5">The sequence shown here is derived from an EMBL/GenBank/DDBJ whole genome shotgun (WGS) entry which is preliminary data.</text>
</comment>
<name>A0A1R4HTP1_9GAMM</name>
<dbReference type="Proteomes" id="UP000196331">
    <property type="component" value="Unassembled WGS sequence"/>
</dbReference>
<dbReference type="RefSeq" id="WP_087106641.1">
    <property type="nucleotide sequence ID" value="NZ_FUKM01000017.1"/>
</dbReference>
<protein>
    <submittedName>
        <fullName evidence="5">Acyl carrier protein phosphodiesterase</fullName>
        <ecNumber evidence="5">3.1.4.14</ecNumber>
    </submittedName>
</protein>